<comment type="subcellular location">
    <subcellularLocation>
        <location evidence="1">Nucleus</location>
    </subcellularLocation>
</comment>
<evidence type="ECO:0000313" key="4">
    <source>
        <dbReference type="EMBL" id="KAJ3095212.1"/>
    </source>
</evidence>
<evidence type="ECO:0000256" key="2">
    <source>
        <dbReference type="ARBA" id="ARBA00023242"/>
    </source>
</evidence>
<feature type="compositionally biased region" description="Basic and acidic residues" evidence="3">
    <location>
        <begin position="44"/>
        <end position="61"/>
    </location>
</feature>
<feature type="region of interest" description="Disordered" evidence="3">
    <location>
        <begin position="1"/>
        <end position="61"/>
    </location>
</feature>
<keyword evidence="5" id="KW-1185">Reference proteome</keyword>
<organism evidence="4 5">
    <name type="scientific">Physocladia obscura</name>
    <dbReference type="NCBI Taxonomy" id="109957"/>
    <lineage>
        <taxon>Eukaryota</taxon>
        <taxon>Fungi</taxon>
        <taxon>Fungi incertae sedis</taxon>
        <taxon>Chytridiomycota</taxon>
        <taxon>Chytridiomycota incertae sedis</taxon>
        <taxon>Chytridiomycetes</taxon>
        <taxon>Chytridiales</taxon>
        <taxon>Chytriomycetaceae</taxon>
        <taxon>Physocladia</taxon>
    </lineage>
</organism>
<sequence length="286" mass="32081">MSSTNTVKRLLDANSANLPTEAIEAGTSSADQCGNPRKKPGRKPVLDKPQDERTARSRENQRALRVRNASHVKNLEEKVVSLTREIETQGPSHLEIELRKRAAKLETENAMLRQTIHNLGFSMEPFAATTIDDNLRVATGIIDEVTVNNSIEFEKLFSESIATTMMVPPLIIQAETVPLSTDLHNEELDLYLNEILPNPGLDFTTFREPHNTAISFFDDDNDIISALLRTVPENVPRDLIDMTFDERCKYVKAEIPALSNTYNQVRKLPSLESNEKLIDDLCAALI</sequence>
<dbReference type="PANTHER" id="PTHR40621:SF6">
    <property type="entry name" value="AP-1-LIKE TRANSCRIPTION FACTOR YAP1-RELATED"/>
    <property type="match status" value="1"/>
</dbReference>
<reference evidence="4" key="1">
    <citation type="submission" date="2020-05" db="EMBL/GenBank/DDBJ databases">
        <title>Phylogenomic resolution of chytrid fungi.</title>
        <authorList>
            <person name="Stajich J.E."/>
            <person name="Amses K."/>
            <person name="Simmons R."/>
            <person name="Seto K."/>
            <person name="Myers J."/>
            <person name="Bonds A."/>
            <person name="Quandt C.A."/>
            <person name="Barry K."/>
            <person name="Liu P."/>
            <person name="Grigoriev I."/>
            <person name="Longcore J.E."/>
            <person name="James T.Y."/>
        </authorList>
    </citation>
    <scope>NUCLEOTIDE SEQUENCE</scope>
    <source>
        <strain evidence="4">JEL0513</strain>
    </source>
</reference>
<dbReference type="GO" id="GO:0000976">
    <property type="term" value="F:transcription cis-regulatory region binding"/>
    <property type="evidence" value="ECO:0007669"/>
    <property type="project" value="InterPro"/>
</dbReference>
<proteinExistence type="predicted"/>
<dbReference type="InterPro" id="IPR050936">
    <property type="entry name" value="AP-1-like"/>
</dbReference>
<evidence type="ECO:0000313" key="5">
    <source>
        <dbReference type="Proteomes" id="UP001211907"/>
    </source>
</evidence>
<evidence type="ECO:0000256" key="1">
    <source>
        <dbReference type="ARBA" id="ARBA00004123"/>
    </source>
</evidence>
<dbReference type="Gene3D" id="1.20.5.170">
    <property type="match status" value="1"/>
</dbReference>
<evidence type="ECO:0000256" key="3">
    <source>
        <dbReference type="SAM" id="MobiDB-lite"/>
    </source>
</evidence>
<comment type="caution">
    <text evidence="4">The sequence shown here is derived from an EMBL/GenBank/DDBJ whole genome shotgun (WGS) entry which is preliminary data.</text>
</comment>
<name>A0AAD5SSK7_9FUNG</name>
<keyword evidence="2" id="KW-0539">Nucleus</keyword>
<gene>
    <name evidence="4" type="ORF">HK100_005888</name>
</gene>
<dbReference type="GO" id="GO:0090575">
    <property type="term" value="C:RNA polymerase II transcription regulator complex"/>
    <property type="evidence" value="ECO:0007669"/>
    <property type="project" value="TreeGrafter"/>
</dbReference>
<dbReference type="CDD" id="cd14688">
    <property type="entry name" value="bZIP_YAP"/>
    <property type="match status" value="1"/>
</dbReference>
<protein>
    <recommendedName>
        <fullName evidence="6">BZIP domain-containing protein</fullName>
    </recommendedName>
</protein>
<dbReference type="AlphaFoldDB" id="A0AAD5SSK7"/>
<feature type="non-terminal residue" evidence="4">
    <location>
        <position position="286"/>
    </location>
</feature>
<dbReference type="PANTHER" id="PTHR40621">
    <property type="entry name" value="TRANSCRIPTION FACTOR KAPC-RELATED"/>
    <property type="match status" value="1"/>
</dbReference>
<dbReference type="Proteomes" id="UP001211907">
    <property type="component" value="Unassembled WGS sequence"/>
</dbReference>
<dbReference type="EMBL" id="JADGJH010002735">
    <property type="protein sequence ID" value="KAJ3095212.1"/>
    <property type="molecule type" value="Genomic_DNA"/>
</dbReference>
<accession>A0AAD5SSK7</accession>
<dbReference type="GO" id="GO:0001228">
    <property type="term" value="F:DNA-binding transcription activator activity, RNA polymerase II-specific"/>
    <property type="evidence" value="ECO:0007669"/>
    <property type="project" value="TreeGrafter"/>
</dbReference>
<evidence type="ECO:0008006" key="6">
    <source>
        <dbReference type="Google" id="ProtNLM"/>
    </source>
</evidence>